<protein>
    <submittedName>
        <fullName evidence="1">Uncharacterized protein</fullName>
    </submittedName>
</protein>
<dbReference type="AlphaFoldDB" id="A0ABD3IHV3"/>
<keyword evidence="2" id="KW-1185">Reference proteome</keyword>
<dbReference type="Proteomes" id="UP001633002">
    <property type="component" value="Unassembled WGS sequence"/>
</dbReference>
<evidence type="ECO:0000313" key="2">
    <source>
        <dbReference type="Proteomes" id="UP001633002"/>
    </source>
</evidence>
<reference evidence="1 2" key="1">
    <citation type="submission" date="2024-09" db="EMBL/GenBank/DDBJ databases">
        <title>Chromosome-scale assembly of Riccia sorocarpa.</title>
        <authorList>
            <person name="Paukszto L."/>
        </authorList>
    </citation>
    <scope>NUCLEOTIDE SEQUENCE [LARGE SCALE GENOMIC DNA]</scope>
    <source>
        <strain evidence="1">LP-2024</strain>
        <tissue evidence="1">Aerial parts of the thallus</tissue>
    </source>
</reference>
<organism evidence="1 2">
    <name type="scientific">Riccia sorocarpa</name>
    <dbReference type="NCBI Taxonomy" id="122646"/>
    <lineage>
        <taxon>Eukaryota</taxon>
        <taxon>Viridiplantae</taxon>
        <taxon>Streptophyta</taxon>
        <taxon>Embryophyta</taxon>
        <taxon>Marchantiophyta</taxon>
        <taxon>Marchantiopsida</taxon>
        <taxon>Marchantiidae</taxon>
        <taxon>Marchantiales</taxon>
        <taxon>Ricciaceae</taxon>
        <taxon>Riccia</taxon>
    </lineage>
</organism>
<name>A0ABD3IHV3_9MARC</name>
<sequence length="128" mass="14871">MAPFNLVRVNYSDYVCPPTIYTEMIPNLVILPEEWEVWDAMGIRVTPPVVRNLDETVCYARQETGLRHTQSERTLLQDPVVTTTKPPLTTLEDTKQLHHPDMENALRCLSDYLIELITGWVPFYRILL</sequence>
<dbReference type="EMBL" id="JBJQOH010000001">
    <property type="protein sequence ID" value="KAL3701816.1"/>
    <property type="molecule type" value="Genomic_DNA"/>
</dbReference>
<comment type="caution">
    <text evidence="1">The sequence shown here is derived from an EMBL/GenBank/DDBJ whole genome shotgun (WGS) entry which is preliminary data.</text>
</comment>
<gene>
    <name evidence="1" type="ORF">R1sor_019838</name>
</gene>
<proteinExistence type="predicted"/>
<accession>A0ABD3IHV3</accession>
<evidence type="ECO:0000313" key="1">
    <source>
        <dbReference type="EMBL" id="KAL3701816.1"/>
    </source>
</evidence>